<keyword evidence="1" id="KW-1133">Transmembrane helix</keyword>
<protein>
    <submittedName>
        <fullName evidence="2">Uncharacterized protein</fullName>
    </submittedName>
</protein>
<keyword evidence="3" id="KW-1185">Reference proteome</keyword>
<proteinExistence type="predicted"/>
<feature type="transmembrane region" description="Helical" evidence="1">
    <location>
        <begin position="12"/>
        <end position="36"/>
    </location>
</feature>
<dbReference type="EMBL" id="JARBDR010000440">
    <property type="protein sequence ID" value="KAJ8312552.1"/>
    <property type="molecule type" value="Genomic_DNA"/>
</dbReference>
<organism evidence="2 3">
    <name type="scientific">Tegillarca granosa</name>
    <name type="common">Malaysian cockle</name>
    <name type="synonym">Anadara granosa</name>
    <dbReference type="NCBI Taxonomy" id="220873"/>
    <lineage>
        <taxon>Eukaryota</taxon>
        <taxon>Metazoa</taxon>
        <taxon>Spiralia</taxon>
        <taxon>Lophotrochozoa</taxon>
        <taxon>Mollusca</taxon>
        <taxon>Bivalvia</taxon>
        <taxon>Autobranchia</taxon>
        <taxon>Pteriomorphia</taxon>
        <taxon>Arcoida</taxon>
        <taxon>Arcoidea</taxon>
        <taxon>Arcidae</taxon>
        <taxon>Tegillarca</taxon>
    </lineage>
</organism>
<reference evidence="2 3" key="1">
    <citation type="submission" date="2022-12" db="EMBL/GenBank/DDBJ databases">
        <title>Chromosome-level genome of Tegillarca granosa.</title>
        <authorList>
            <person name="Kim J."/>
        </authorList>
    </citation>
    <scope>NUCLEOTIDE SEQUENCE [LARGE SCALE GENOMIC DNA]</scope>
    <source>
        <strain evidence="2">Teg-2019</strain>
        <tissue evidence="2">Adductor muscle</tissue>
    </source>
</reference>
<comment type="caution">
    <text evidence="2">The sequence shown here is derived from an EMBL/GenBank/DDBJ whole genome shotgun (WGS) entry which is preliminary data.</text>
</comment>
<dbReference type="Proteomes" id="UP001217089">
    <property type="component" value="Unassembled WGS sequence"/>
</dbReference>
<sequence length="107" mass="11079">MFMDFPSGYGSTIGGAVAGSIIFLAIVISLCVWCCIRASRARRSGGAVIMTTNAPAQPYGPPPAAMVTPAVPAGQPPPYTAAPYAQTQDVKNPAYGANNAFVNPQYQ</sequence>
<gene>
    <name evidence="2" type="ORF">KUTeg_009925</name>
</gene>
<name>A0ABQ9F9L4_TEGGR</name>
<accession>A0ABQ9F9L4</accession>
<keyword evidence="1" id="KW-0472">Membrane</keyword>
<evidence type="ECO:0000256" key="1">
    <source>
        <dbReference type="SAM" id="Phobius"/>
    </source>
</evidence>
<evidence type="ECO:0000313" key="2">
    <source>
        <dbReference type="EMBL" id="KAJ8312552.1"/>
    </source>
</evidence>
<keyword evidence="1" id="KW-0812">Transmembrane</keyword>
<evidence type="ECO:0000313" key="3">
    <source>
        <dbReference type="Proteomes" id="UP001217089"/>
    </source>
</evidence>